<feature type="region of interest" description="Disordered" evidence="1">
    <location>
        <begin position="280"/>
        <end position="317"/>
    </location>
</feature>
<proteinExistence type="predicted"/>
<gene>
    <name evidence="2" type="ORF">BaRGS_00039926</name>
</gene>
<dbReference type="AlphaFoldDB" id="A0ABD0J200"/>
<evidence type="ECO:0000313" key="3">
    <source>
        <dbReference type="Proteomes" id="UP001519460"/>
    </source>
</evidence>
<feature type="compositionally biased region" description="Basic and acidic residues" evidence="1">
    <location>
        <begin position="283"/>
        <end position="293"/>
    </location>
</feature>
<evidence type="ECO:0000313" key="2">
    <source>
        <dbReference type="EMBL" id="KAK7450662.1"/>
    </source>
</evidence>
<dbReference type="SUPFAM" id="SSF51206">
    <property type="entry name" value="cAMP-binding domain-like"/>
    <property type="match status" value="1"/>
</dbReference>
<comment type="caution">
    <text evidence="2">The sequence shown here is derived from an EMBL/GenBank/DDBJ whole genome shotgun (WGS) entry which is preliminary data.</text>
</comment>
<organism evidence="2 3">
    <name type="scientific">Batillaria attramentaria</name>
    <dbReference type="NCBI Taxonomy" id="370345"/>
    <lineage>
        <taxon>Eukaryota</taxon>
        <taxon>Metazoa</taxon>
        <taxon>Spiralia</taxon>
        <taxon>Lophotrochozoa</taxon>
        <taxon>Mollusca</taxon>
        <taxon>Gastropoda</taxon>
        <taxon>Caenogastropoda</taxon>
        <taxon>Sorbeoconcha</taxon>
        <taxon>Cerithioidea</taxon>
        <taxon>Batillariidae</taxon>
        <taxon>Batillaria</taxon>
    </lineage>
</organism>
<reference evidence="2 3" key="1">
    <citation type="journal article" date="2023" name="Sci. Data">
        <title>Genome assembly of the Korean intertidal mud-creeper Batillaria attramentaria.</title>
        <authorList>
            <person name="Patra A.K."/>
            <person name="Ho P.T."/>
            <person name="Jun S."/>
            <person name="Lee S.J."/>
            <person name="Kim Y."/>
            <person name="Won Y.J."/>
        </authorList>
    </citation>
    <scope>NUCLEOTIDE SEQUENCE [LARGE SCALE GENOMIC DNA]</scope>
    <source>
        <strain evidence="2">Wonlab-2016</strain>
    </source>
</reference>
<accession>A0ABD0J200</accession>
<dbReference type="EMBL" id="JACVVK020000739">
    <property type="protein sequence ID" value="KAK7450662.1"/>
    <property type="molecule type" value="Genomic_DNA"/>
</dbReference>
<evidence type="ECO:0008006" key="4">
    <source>
        <dbReference type="Google" id="ProtNLM"/>
    </source>
</evidence>
<dbReference type="Proteomes" id="UP001519460">
    <property type="component" value="Unassembled WGS sequence"/>
</dbReference>
<feature type="region of interest" description="Disordered" evidence="1">
    <location>
        <begin position="148"/>
        <end position="182"/>
    </location>
</feature>
<feature type="non-terminal residue" evidence="2">
    <location>
        <position position="1"/>
    </location>
</feature>
<evidence type="ECO:0000256" key="1">
    <source>
        <dbReference type="SAM" id="MobiDB-lite"/>
    </source>
</evidence>
<feature type="non-terminal residue" evidence="2">
    <location>
        <position position="371"/>
    </location>
</feature>
<name>A0ABD0J200_9CAEN</name>
<dbReference type="InterPro" id="IPR018490">
    <property type="entry name" value="cNMP-bd_dom_sf"/>
</dbReference>
<sequence length="371" mass="40270">DIGIMKHWPWKTLLQHPSQCVLRYFGNKTVLVTDSTDSDNIYIVKSGSCAAYQYIDETKASWRDLQLRLGHPTVNIHGWPEPKIDSGKSSRVPDKPSQYTLYNRLSDHDLVENNIGIQPKFCLGPPYSTRPWAGRCDRPFPTPRHVKSIRAEKGGPISLPPILGQKRRRSQSKSAMKMPGGSTMGLAGDSARMLPPDTDFVSLTCPSEHKLGAPDSFLTLWAGVNPAPSMSYVSCAPAAPMTSCPAPSVASCPASSVASCPAPSVAPCPAPSVAPSVTSCAAHSERSEGDVKKRALGGAKEDEDSRTDIPKLIPVPVPTQVPRSLRDVRLGYAIPSKCLPPRPKTAPKKEPYTIRSQPVFVRIRTLNEGDF</sequence>
<protein>
    <recommendedName>
        <fullName evidence="4">Cyclic nucleotide-binding domain-containing protein</fullName>
    </recommendedName>
</protein>
<keyword evidence="3" id="KW-1185">Reference proteome</keyword>